<dbReference type="PANTHER" id="PTHR31672:SF2">
    <property type="entry name" value="F-BOX DOMAIN-CONTAINING PROTEIN"/>
    <property type="match status" value="1"/>
</dbReference>
<dbReference type="Pfam" id="PF00646">
    <property type="entry name" value="F-box"/>
    <property type="match status" value="1"/>
</dbReference>
<reference evidence="3 4" key="1">
    <citation type="submission" date="2024-09" db="EMBL/GenBank/DDBJ databases">
        <title>Chromosome-scale assembly of Riccia sorocarpa.</title>
        <authorList>
            <person name="Paukszto L."/>
        </authorList>
    </citation>
    <scope>NUCLEOTIDE SEQUENCE [LARGE SCALE GENOMIC DNA]</scope>
    <source>
        <strain evidence="3">LP-2024</strain>
        <tissue evidence="3">Aerial parts of the thallus</tissue>
    </source>
</reference>
<evidence type="ECO:0000313" key="3">
    <source>
        <dbReference type="EMBL" id="KAL3695733.1"/>
    </source>
</evidence>
<dbReference type="Proteomes" id="UP001633002">
    <property type="component" value="Unassembled WGS sequence"/>
</dbReference>
<evidence type="ECO:0000313" key="4">
    <source>
        <dbReference type="Proteomes" id="UP001633002"/>
    </source>
</evidence>
<dbReference type="Gene3D" id="2.120.10.80">
    <property type="entry name" value="Kelch-type beta propeller"/>
    <property type="match status" value="1"/>
</dbReference>
<dbReference type="EMBL" id="JBJQOH010000002">
    <property type="protein sequence ID" value="KAL3695733.1"/>
    <property type="molecule type" value="Genomic_DNA"/>
</dbReference>
<dbReference type="SMART" id="SM00256">
    <property type="entry name" value="FBOX"/>
    <property type="match status" value="1"/>
</dbReference>
<dbReference type="InterPro" id="IPR011043">
    <property type="entry name" value="Gal_Oxase/kelch_b-propeller"/>
</dbReference>
<keyword evidence="4" id="KW-1185">Reference proteome</keyword>
<dbReference type="AlphaFoldDB" id="A0ABD3HW52"/>
<dbReference type="PROSITE" id="PS50181">
    <property type="entry name" value="FBOX"/>
    <property type="match status" value="1"/>
</dbReference>
<evidence type="ECO:0000256" key="1">
    <source>
        <dbReference type="SAM" id="MobiDB-lite"/>
    </source>
</evidence>
<dbReference type="InterPro" id="IPR050796">
    <property type="entry name" value="SCF_F-box_component"/>
</dbReference>
<accession>A0ABD3HW52</accession>
<feature type="domain" description="F-box" evidence="2">
    <location>
        <begin position="21"/>
        <end position="67"/>
    </location>
</feature>
<protein>
    <recommendedName>
        <fullName evidence="2">F-box domain-containing protein</fullName>
    </recommendedName>
</protein>
<dbReference type="InterPro" id="IPR001810">
    <property type="entry name" value="F-box_dom"/>
</dbReference>
<dbReference type="SUPFAM" id="SSF81383">
    <property type="entry name" value="F-box domain"/>
    <property type="match status" value="1"/>
</dbReference>
<evidence type="ECO:0000259" key="2">
    <source>
        <dbReference type="PROSITE" id="PS50181"/>
    </source>
</evidence>
<organism evidence="3 4">
    <name type="scientific">Riccia sorocarpa</name>
    <dbReference type="NCBI Taxonomy" id="122646"/>
    <lineage>
        <taxon>Eukaryota</taxon>
        <taxon>Viridiplantae</taxon>
        <taxon>Streptophyta</taxon>
        <taxon>Embryophyta</taxon>
        <taxon>Marchantiophyta</taxon>
        <taxon>Marchantiopsida</taxon>
        <taxon>Marchantiidae</taxon>
        <taxon>Marchantiales</taxon>
        <taxon>Ricciaceae</taxon>
        <taxon>Riccia</taxon>
    </lineage>
</organism>
<proteinExistence type="predicted"/>
<name>A0ABD3HW52_9MARC</name>
<sequence length="373" mass="42336">MLSVRDKDIGHDDEKFMEDSGRHRQDLPEDLVEKILARMSFPHIFKVRLLSKHWYSKISKTELMGSQQSVFLNEIRGFASQWPTYCPAFISHDWKSGGAFVHGFNRSTESWEKFRIPKKIPYLSQGRCKTGTALRGAILVFDVSGIYGQRELIVANVVTGAWRQMPSCPLPTRIFSVQVYSNAGGAYEVLVYGKKYGENTFDYLLYSSESSSWSTCSKRELPVIHEIAYVDGCLYELSRMNDHWTLVRRNWESGVEVAVRVSYRRHEKMLRLAVLQCVSKVLVVTVFRRVNSSVASSEDNRARVYEVSLEDPLIVTVVSESPARVVPQTVDFVFSAASVTALVIKYGAYIQLQKKVTYRGLTSGKASRALNQA</sequence>
<feature type="region of interest" description="Disordered" evidence="1">
    <location>
        <begin position="1"/>
        <end position="22"/>
    </location>
</feature>
<dbReference type="InterPro" id="IPR015915">
    <property type="entry name" value="Kelch-typ_b-propeller"/>
</dbReference>
<comment type="caution">
    <text evidence="3">The sequence shown here is derived from an EMBL/GenBank/DDBJ whole genome shotgun (WGS) entry which is preliminary data.</text>
</comment>
<dbReference type="SUPFAM" id="SSF50965">
    <property type="entry name" value="Galactose oxidase, central domain"/>
    <property type="match status" value="1"/>
</dbReference>
<dbReference type="PANTHER" id="PTHR31672">
    <property type="entry name" value="BNACNNG10540D PROTEIN"/>
    <property type="match status" value="1"/>
</dbReference>
<dbReference type="InterPro" id="IPR036047">
    <property type="entry name" value="F-box-like_dom_sf"/>
</dbReference>
<gene>
    <name evidence="3" type="ORF">R1sor_009809</name>
</gene>